<dbReference type="AlphaFoldDB" id="A0ABD0JHW2"/>
<accession>A0ABD0JHW2</accession>
<dbReference type="EMBL" id="JACVVK020000435">
    <property type="protein sequence ID" value="KAK7474504.1"/>
    <property type="molecule type" value="Genomic_DNA"/>
</dbReference>
<feature type="compositionally biased region" description="Low complexity" evidence="1">
    <location>
        <begin position="163"/>
        <end position="173"/>
    </location>
</feature>
<proteinExistence type="predicted"/>
<protein>
    <submittedName>
        <fullName evidence="2">Uncharacterized protein</fullName>
    </submittedName>
</protein>
<organism evidence="2 3">
    <name type="scientific">Batillaria attramentaria</name>
    <dbReference type="NCBI Taxonomy" id="370345"/>
    <lineage>
        <taxon>Eukaryota</taxon>
        <taxon>Metazoa</taxon>
        <taxon>Spiralia</taxon>
        <taxon>Lophotrochozoa</taxon>
        <taxon>Mollusca</taxon>
        <taxon>Gastropoda</taxon>
        <taxon>Caenogastropoda</taxon>
        <taxon>Sorbeoconcha</taxon>
        <taxon>Cerithioidea</taxon>
        <taxon>Batillariidae</taxon>
        <taxon>Batillaria</taxon>
    </lineage>
</organism>
<name>A0ABD0JHW2_9CAEN</name>
<sequence length="199" mass="22742">MIMLPKCCKCESKSCDAETCNCLCLEIRLRPPPDKVTEFSSNVRPTPEPRPAWELAPNLPSHNLHYPVPRAGGNPELMLDLDWARSSSRRSQYSTRSGRQFDSGRCVSEDLVATSTPRHHYGRVEVYNRPGVYSNGRVGLRRQSPRRRSTSRSRSPHSRRSSRVLPPRRSYSRSSEHLSHTNDALPRRLFMTPPSTLPY</sequence>
<keyword evidence="3" id="KW-1185">Reference proteome</keyword>
<reference evidence="2 3" key="1">
    <citation type="journal article" date="2023" name="Sci. Data">
        <title>Genome assembly of the Korean intertidal mud-creeper Batillaria attramentaria.</title>
        <authorList>
            <person name="Patra A.K."/>
            <person name="Ho P.T."/>
            <person name="Jun S."/>
            <person name="Lee S.J."/>
            <person name="Kim Y."/>
            <person name="Won Y.J."/>
        </authorList>
    </citation>
    <scope>NUCLEOTIDE SEQUENCE [LARGE SCALE GENOMIC DNA]</scope>
    <source>
        <strain evidence="2">Wonlab-2016</strain>
    </source>
</reference>
<dbReference type="Proteomes" id="UP001519460">
    <property type="component" value="Unassembled WGS sequence"/>
</dbReference>
<evidence type="ECO:0000313" key="2">
    <source>
        <dbReference type="EMBL" id="KAK7474504.1"/>
    </source>
</evidence>
<comment type="caution">
    <text evidence="2">The sequence shown here is derived from an EMBL/GenBank/DDBJ whole genome shotgun (WGS) entry which is preliminary data.</text>
</comment>
<gene>
    <name evidence="2" type="ORF">BaRGS_00034258</name>
</gene>
<evidence type="ECO:0000256" key="1">
    <source>
        <dbReference type="SAM" id="MobiDB-lite"/>
    </source>
</evidence>
<feature type="compositionally biased region" description="Basic residues" evidence="1">
    <location>
        <begin position="139"/>
        <end position="162"/>
    </location>
</feature>
<evidence type="ECO:0000313" key="3">
    <source>
        <dbReference type="Proteomes" id="UP001519460"/>
    </source>
</evidence>
<feature type="region of interest" description="Disordered" evidence="1">
    <location>
        <begin position="130"/>
        <end position="199"/>
    </location>
</feature>